<evidence type="ECO:0000313" key="5">
    <source>
        <dbReference type="Proteomes" id="UP001196870"/>
    </source>
</evidence>
<evidence type="ECO:0000313" key="4">
    <source>
        <dbReference type="EMBL" id="MBR0668427.1"/>
    </source>
</evidence>
<dbReference type="Proteomes" id="UP001196870">
    <property type="component" value="Unassembled WGS sequence"/>
</dbReference>
<keyword evidence="1" id="KW-0547">Nucleotide-binding</keyword>
<evidence type="ECO:0000256" key="2">
    <source>
        <dbReference type="ARBA" id="ARBA00024200"/>
    </source>
</evidence>
<evidence type="ECO:0000256" key="1">
    <source>
        <dbReference type="ARBA" id="ARBA00022741"/>
    </source>
</evidence>
<dbReference type="PANTHER" id="PTHR33359:SF1">
    <property type="entry name" value="MOLYBDOPTERIN SYNTHASE SULFUR CARRIER SUBUNIT"/>
    <property type="match status" value="1"/>
</dbReference>
<dbReference type="SUPFAM" id="SSF54285">
    <property type="entry name" value="MoaD/ThiS"/>
    <property type="match status" value="1"/>
</dbReference>
<dbReference type="InterPro" id="IPR016155">
    <property type="entry name" value="Mopterin_synth/thiamin_S_b"/>
</dbReference>
<reference evidence="5" key="1">
    <citation type="journal article" date="2021" name="Syst. Appl. Microbiol.">
        <title>Roseomonas hellenica sp. nov., isolated from roots of wild-growing Alkanna tinctoria.</title>
        <authorList>
            <person name="Rat A."/>
            <person name="Naranjo H.D."/>
            <person name="Lebbe L."/>
            <person name="Cnockaert M."/>
            <person name="Krigas N."/>
            <person name="Grigoriadou K."/>
            <person name="Maloupa E."/>
            <person name="Willems A."/>
        </authorList>
    </citation>
    <scope>NUCLEOTIDE SEQUENCE [LARGE SCALE GENOMIC DNA]</scope>
    <source>
        <strain evidence="5">LMG 31523</strain>
    </source>
</reference>
<gene>
    <name evidence="4" type="primary">moaD</name>
    <name evidence="4" type="ORF">GXW71_29010</name>
</gene>
<dbReference type="InterPro" id="IPR003749">
    <property type="entry name" value="ThiS/MoaD-like"/>
</dbReference>
<dbReference type="Gene3D" id="3.10.20.30">
    <property type="match status" value="1"/>
</dbReference>
<comment type="caution">
    <text evidence="4">The sequence shown here is derived from an EMBL/GenBank/DDBJ whole genome shotgun (WGS) entry which is preliminary data.</text>
</comment>
<dbReference type="EMBL" id="JAAGBB010000056">
    <property type="protein sequence ID" value="MBR0668427.1"/>
    <property type="molecule type" value="Genomic_DNA"/>
</dbReference>
<comment type="similarity">
    <text evidence="2">Belongs to the MoaD family.</text>
</comment>
<dbReference type="PANTHER" id="PTHR33359">
    <property type="entry name" value="MOLYBDOPTERIN SYNTHASE SULFUR CARRIER SUBUNIT"/>
    <property type="match status" value="1"/>
</dbReference>
<dbReference type="RefSeq" id="WP_211856205.1">
    <property type="nucleotide sequence ID" value="NZ_JAAGBB010000056.1"/>
</dbReference>
<accession>A0ABS5F7A5</accession>
<organism evidence="4 5">
    <name type="scientific">Plastoroseomonas hellenica</name>
    <dbReference type="NCBI Taxonomy" id="2687306"/>
    <lineage>
        <taxon>Bacteria</taxon>
        <taxon>Pseudomonadati</taxon>
        <taxon>Pseudomonadota</taxon>
        <taxon>Alphaproteobacteria</taxon>
        <taxon>Acetobacterales</taxon>
        <taxon>Acetobacteraceae</taxon>
        <taxon>Plastoroseomonas</taxon>
    </lineage>
</organism>
<protein>
    <recommendedName>
        <fullName evidence="3">Molybdopterin synthase sulfur carrier subunit</fullName>
    </recommendedName>
</protein>
<dbReference type="NCBIfam" id="TIGR01682">
    <property type="entry name" value="moaD"/>
    <property type="match status" value="1"/>
</dbReference>
<sequence>MRILYFAWLRQKTGIAEETVSPPETVRDVAGLIAWLAVQSPGHADAFAQARQVRAAVNQEFARPGDPVAPGDEVAFFPPVTGG</sequence>
<dbReference type="InterPro" id="IPR044672">
    <property type="entry name" value="MOCS2A"/>
</dbReference>
<dbReference type="CDD" id="cd00754">
    <property type="entry name" value="Ubl_MoaD"/>
    <property type="match status" value="1"/>
</dbReference>
<dbReference type="InterPro" id="IPR012675">
    <property type="entry name" value="Beta-grasp_dom_sf"/>
</dbReference>
<evidence type="ECO:0000256" key="3">
    <source>
        <dbReference type="ARBA" id="ARBA00024247"/>
    </source>
</evidence>
<dbReference type="Pfam" id="PF02597">
    <property type="entry name" value="ThiS"/>
    <property type="match status" value="1"/>
</dbReference>
<name>A0ABS5F7A5_9PROT</name>
<keyword evidence="5" id="KW-1185">Reference proteome</keyword>
<proteinExistence type="inferred from homology"/>